<feature type="region of interest" description="Disordered" evidence="1">
    <location>
        <begin position="1"/>
        <end position="30"/>
    </location>
</feature>
<name>A0A2Z7AEZ7_9LAMI</name>
<evidence type="ECO:0000256" key="1">
    <source>
        <dbReference type="SAM" id="MobiDB-lite"/>
    </source>
</evidence>
<proteinExistence type="predicted"/>
<organism evidence="2 3">
    <name type="scientific">Dorcoceras hygrometricum</name>
    <dbReference type="NCBI Taxonomy" id="472368"/>
    <lineage>
        <taxon>Eukaryota</taxon>
        <taxon>Viridiplantae</taxon>
        <taxon>Streptophyta</taxon>
        <taxon>Embryophyta</taxon>
        <taxon>Tracheophyta</taxon>
        <taxon>Spermatophyta</taxon>
        <taxon>Magnoliopsida</taxon>
        <taxon>eudicotyledons</taxon>
        <taxon>Gunneridae</taxon>
        <taxon>Pentapetalae</taxon>
        <taxon>asterids</taxon>
        <taxon>lamiids</taxon>
        <taxon>Lamiales</taxon>
        <taxon>Gesneriaceae</taxon>
        <taxon>Didymocarpoideae</taxon>
        <taxon>Trichosporeae</taxon>
        <taxon>Loxocarpinae</taxon>
        <taxon>Dorcoceras</taxon>
    </lineage>
</organism>
<evidence type="ECO:0000313" key="3">
    <source>
        <dbReference type="Proteomes" id="UP000250235"/>
    </source>
</evidence>
<keyword evidence="3" id="KW-1185">Reference proteome</keyword>
<protein>
    <submittedName>
        <fullName evidence="2">Hyaluronan mediated motility receptor-like protein</fullName>
    </submittedName>
</protein>
<dbReference type="EMBL" id="KV016029">
    <property type="protein sequence ID" value="KZV20283.1"/>
    <property type="molecule type" value="Genomic_DNA"/>
</dbReference>
<dbReference type="Proteomes" id="UP000250235">
    <property type="component" value="Unassembled WGS sequence"/>
</dbReference>
<feature type="region of interest" description="Disordered" evidence="1">
    <location>
        <begin position="54"/>
        <end position="111"/>
    </location>
</feature>
<evidence type="ECO:0000313" key="2">
    <source>
        <dbReference type="EMBL" id="KZV20283.1"/>
    </source>
</evidence>
<sequence>MAQYQILARKPLGPSGTSPKQTLEVKKASQHRLGFAARRAPAACTACGTLPHAARAPARNGCSRGQPPARTPRAGAGSDQIHKESGTSKVGGGRSPNPVHDWIHGSFVSLH</sequence>
<accession>A0A2Z7AEZ7</accession>
<dbReference type="AlphaFoldDB" id="A0A2Z7AEZ7"/>
<gene>
    <name evidence="2" type="ORF">F511_43980</name>
</gene>
<keyword evidence="2" id="KW-0675">Receptor</keyword>
<reference evidence="2 3" key="1">
    <citation type="journal article" date="2015" name="Proc. Natl. Acad. Sci. U.S.A.">
        <title>The resurrection genome of Boea hygrometrica: A blueprint for survival of dehydration.</title>
        <authorList>
            <person name="Xiao L."/>
            <person name="Yang G."/>
            <person name="Zhang L."/>
            <person name="Yang X."/>
            <person name="Zhao S."/>
            <person name="Ji Z."/>
            <person name="Zhou Q."/>
            <person name="Hu M."/>
            <person name="Wang Y."/>
            <person name="Chen M."/>
            <person name="Xu Y."/>
            <person name="Jin H."/>
            <person name="Xiao X."/>
            <person name="Hu G."/>
            <person name="Bao F."/>
            <person name="Hu Y."/>
            <person name="Wan P."/>
            <person name="Li L."/>
            <person name="Deng X."/>
            <person name="Kuang T."/>
            <person name="Xiang C."/>
            <person name="Zhu J.K."/>
            <person name="Oliver M.J."/>
            <person name="He Y."/>
        </authorList>
    </citation>
    <scope>NUCLEOTIDE SEQUENCE [LARGE SCALE GENOMIC DNA]</scope>
    <source>
        <strain evidence="3">cv. XS01</strain>
    </source>
</reference>